<dbReference type="STRING" id="1131292.BCR24_14995"/>
<comment type="caution">
    <text evidence="1">The sequence shown here is derived from an EMBL/GenBank/DDBJ whole genome shotgun (WGS) entry which is preliminary data.</text>
</comment>
<dbReference type="OrthoDB" id="2192185at2"/>
<gene>
    <name evidence="1" type="ORF">BCR24_14995</name>
</gene>
<evidence type="ECO:0000313" key="1">
    <source>
        <dbReference type="EMBL" id="OEG22514.1"/>
    </source>
</evidence>
<dbReference type="EMBL" id="MIKC01000014">
    <property type="protein sequence ID" value="OEG22514.1"/>
    <property type="molecule type" value="Genomic_DNA"/>
</dbReference>
<evidence type="ECO:0000313" key="2">
    <source>
        <dbReference type="Proteomes" id="UP000094469"/>
    </source>
</evidence>
<dbReference type="Proteomes" id="UP000094469">
    <property type="component" value="Unassembled WGS sequence"/>
</dbReference>
<dbReference type="RefSeq" id="WP_069640050.1">
    <property type="nucleotide sequence ID" value="NZ_JAFBEZ010000025.1"/>
</dbReference>
<organism evidence="1 2">
    <name type="scientific">Enterococcus ureilyticus</name>
    <dbReference type="NCBI Taxonomy" id="1131292"/>
    <lineage>
        <taxon>Bacteria</taxon>
        <taxon>Bacillati</taxon>
        <taxon>Bacillota</taxon>
        <taxon>Bacilli</taxon>
        <taxon>Lactobacillales</taxon>
        <taxon>Enterococcaceae</taxon>
        <taxon>Enterococcus</taxon>
    </lineage>
</organism>
<name>A0A1E5HC60_9ENTE</name>
<dbReference type="AlphaFoldDB" id="A0A1E5HC60"/>
<proteinExistence type="predicted"/>
<reference evidence="2" key="1">
    <citation type="submission" date="2016-09" db="EMBL/GenBank/DDBJ databases">
        <authorList>
            <person name="Gulvik C.A."/>
        </authorList>
    </citation>
    <scope>NUCLEOTIDE SEQUENCE [LARGE SCALE GENOMIC DNA]</scope>
    <source>
        <strain evidence="2">LMG 26676</strain>
    </source>
</reference>
<accession>A0A1E5HC60</accession>
<keyword evidence="2" id="KW-1185">Reference proteome</keyword>
<protein>
    <submittedName>
        <fullName evidence="1">Uncharacterized protein</fullName>
    </submittedName>
</protein>
<sequence length="106" mass="12658">MANRSEKRVWRKEMLSLINMDNKWYEDTESVRYKRILELGKKLGGKIQQCSQINSITEEEFHKNKAEGRTYKEIAEYFGVDQKTLQIWREQHGYIVKKGKSKSNND</sequence>
<dbReference type="Gene3D" id="1.10.10.60">
    <property type="entry name" value="Homeodomain-like"/>
    <property type="match status" value="1"/>
</dbReference>